<feature type="transmembrane region" description="Helical" evidence="7">
    <location>
        <begin position="62"/>
        <end position="84"/>
    </location>
</feature>
<keyword evidence="2" id="KW-0813">Transport</keyword>
<evidence type="ECO:0000256" key="3">
    <source>
        <dbReference type="ARBA" id="ARBA00022692"/>
    </source>
</evidence>
<dbReference type="InterPro" id="IPR006153">
    <property type="entry name" value="Cation/H_exchanger_TM"/>
</dbReference>
<feature type="transmembrane region" description="Helical" evidence="7">
    <location>
        <begin position="122"/>
        <end position="145"/>
    </location>
</feature>
<dbReference type="InterPro" id="IPR038770">
    <property type="entry name" value="Na+/solute_symporter_sf"/>
</dbReference>
<proteinExistence type="predicted"/>
<organism evidence="9 10">
    <name type="scientific">Sphingobacterium bambusae</name>
    <dbReference type="NCBI Taxonomy" id="662858"/>
    <lineage>
        <taxon>Bacteria</taxon>
        <taxon>Pseudomonadati</taxon>
        <taxon>Bacteroidota</taxon>
        <taxon>Sphingobacteriia</taxon>
        <taxon>Sphingobacteriales</taxon>
        <taxon>Sphingobacteriaceae</taxon>
        <taxon>Sphingobacterium</taxon>
    </lineage>
</organism>
<name>A0ABW6BLN0_9SPHI</name>
<dbReference type="InterPro" id="IPR050794">
    <property type="entry name" value="CPA2_transporter"/>
</dbReference>
<comment type="subcellular location">
    <subcellularLocation>
        <location evidence="1">Membrane</location>
        <topology evidence="1">Multi-pass membrane protein</topology>
    </subcellularLocation>
</comment>
<dbReference type="Proteomes" id="UP001597525">
    <property type="component" value="Unassembled WGS sequence"/>
</dbReference>
<evidence type="ECO:0000256" key="1">
    <source>
        <dbReference type="ARBA" id="ARBA00004141"/>
    </source>
</evidence>
<keyword evidence="10" id="KW-1185">Reference proteome</keyword>
<evidence type="ECO:0000256" key="5">
    <source>
        <dbReference type="ARBA" id="ARBA00023065"/>
    </source>
</evidence>
<dbReference type="Gene3D" id="1.20.1530.20">
    <property type="match status" value="1"/>
</dbReference>
<dbReference type="PANTHER" id="PTHR32468">
    <property type="entry name" value="CATION/H + ANTIPORTER"/>
    <property type="match status" value="1"/>
</dbReference>
<comment type="caution">
    <text evidence="9">The sequence shown here is derived from an EMBL/GenBank/DDBJ whole genome shotgun (WGS) entry which is preliminary data.</text>
</comment>
<feature type="transmembrane region" description="Helical" evidence="7">
    <location>
        <begin position="254"/>
        <end position="275"/>
    </location>
</feature>
<dbReference type="PANTHER" id="PTHR32468:SF0">
    <property type="entry name" value="K(+)_H(+) ANTIPORTER 1"/>
    <property type="match status" value="1"/>
</dbReference>
<keyword evidence="3 7" id="KW-0812">Transmembrane</keyword>
<keyword evidence="5" id="KW-0406">Ion transport</keyword>
<dbReference type="Pfam" id="PF00999">
    <property type="entry name" value="Na_H_Exchanger"/>
    <property type="match status" value="1"/>
</dbReference>
<evidence type="ECO:0000256" key="6">
    <source>
        <dbReference type="ARBA" id="ARBA00023136"/>
    </source>
</evidence>
<reference evidence="10" key="1">
    <citation type="journal article" date="2019" name="Int. J. Syst. Evol. Microbiol.">
        <title>The Global Catalogue of Microorganisms (GCM) 10K type strain sequencing project: providing services to taxonomists for standard genome sequencing and annotation.</title>
        <authorList>
            <consortium name="The Broad Institute Genomics Platform"/>
            <consortium name="The Broad Institute Genome Sequencing Center for Infectious Disease"/>
            <person name="Wu L."/>
            <person name="Ma J."/>
        </authorList>
    </citation>
    <scope>NUCLEOTIDE SEQUENCE [LARGE SCALE GENOMIC DNA]</scope>
    <source>
        <strain evidence="10">KCTC 22814</strain>
    </source>
</reference>
<protein>
    <submittedName>
        <fullName evidence="9">Cation:proton antiporter</fullName>
    </submittedName>
</protein>
<feature type="transmembrane region" description="Helical" evidence="7">
    <location>
        <begin position="91"/>
        <end position="110"/>
    </location>
</feature>
<keyword evidence="6 7" id="KW-0472">Membrane</keyword>
<evidence type="ECO:0000256" key="4">
    <source>
        <dbReference type="ARBA" id="ARBA00022989"/>
    </source>
</evidence>
<dbReference type="RefSeq" id="WP_320185466.1">
    <property type="nucleotide sequence ID" value="NZ_CP138332.1"/>
</dbReference>
<gene>
    <name evidence="9" type="ORF">ACFS7Y_19720</name>
</gene>
<evidence type="ECO:0000256" key="2">
    <source>
        <dbReference type="ARBA" id="ARBA00022448"/>
    </source>
</evidence>
<feature type="transmembrane region" description="Helical" evidence="7">
    <location>
        <begin position="190"/>
        <end position="213"/>
    </location>
</feature>
<feature type="transmembrane region" description="Helical" evidence="7">
    <location>
        <begin position="346"/>
        <end position="365"/>
    </location>
</feature>
<sequence length="761" mass="84687">MRKFRNAIFYVGIIGGFSLLMYWIVLKGVGLEEGKDISIPQSTNSQWADFLTSLVHNVQHPLAILLAQIVTIILVARLFGWICVKLKQPAVIGEMIAGIVLGPSLVGMYFPEFSAALFPKESLGNLQFLSQIGLILFMYIVGMEIDMKILRHKAHDAVVISHASIIMPFVMGLGLAYFLYNEFAPENVQFLSFGLFAGIAMSITAFPVLARIVQERGINKTRLGTIVITCAAADDITAWCILAAVIAIVKAGSFGSAVYTILLAIAYVIVMIRVVRPFLMRIGELNTSKESLNKGIVAIFFLVLILSAYATEIIGIHALFGAFIAGAIMPENVKFRNIFIEKVEDVALVLLLPLFFVFTGLRTQIGLLNEPYLWKIAALIFAVAVVGKFVSSALAAKFVGQNWRDSLSIGALMNTRGLTELVALNIGYDLGVLTPELFSMMVIMALATTFMTGPTLDLIDWLFRSKKGQAVKETLAERFKLLISFSNPESGRALFRLAHNLSKKDKENTQISAMHIVDSEKLHHYDTDQLEREKFEVLITESKTLDRELTTMFKASSDIDAEIIDVVNNEEQFDLLLLGLGQSIYKGTLLGNVLGFTTRLINPEKLMNTVTGKEQLFQKHSFDEGLTKIMAKVKIPVGVLINRNFQSAEHILFPILEKQDVQLLPYAARLMRCNNALVDILFINVALRDEAIGLLQKLETEFPENLTVMESNTTDQLAHKYDLLITSAAAWTYSWEQIEYETMTETSILILSKPSKRSENL</sequence>
<keyword evidence="4 7" id="KW-1133">Transmembrane helix</keyword>
<evidence type="ECO:0000259" key="8">
    <source>
        <dbReference type="Pfam" id="PF00999"/>
    </source>
</evidence>
<evidence type="ECO:0000313" key="10">
    <source>
        <dbReference type="Proteomes" id="UP001597525"/>
    </source>
</evidence>
<accession>A0ABW6BLN0</accession>
<evidence type="ECO:0000256" key="7">
    <source>
        <dbReference type="SAM" id="Phobius"/>
    </source>
</evidence>
<feature type="transmembrane region" description="Helical" evidence="7">
    <location>
        <begin position="7"/>
        <end position="25"/>
    </location>
</feature>
<feature type="transmembrane region" description="Helical" evidence="7">
    <location>
        <begin position="296"/>
        <end position="326"/>
    </location>
</feature>
<dbReference type="EMBL" id="JBHUPB010000014">
    <property type="protein sequence ID" value="MFD2969633.1"/>
    <property type="molecule type" value="Genomic_DNA"/>
</dbReference>
<feature type="domain" description="Cation/H+ exchanger transmembrane" evidence="8">
    <location>
        <begin position="74"/>
        <end position="456"/>
    </location>
</feature>
<feature type="transmembrane region" description="Helical" evidence="7">
    <location>
        <begin position="372"/>
        <end position="396"/>
    </location>
</feature>
<feature type="transmembrane region" description="Helical" evidence="7">
    <location>
        <begin position="157"/>
        <end position="178"/>
    </location>
</feature>
<feature type="transmembrane region" description="Helical" evidence="7">
    <location>
        <begin position="225"/>
        <end position="248"/>
    </location>
</feature>
<evidence type="ECO:0000313" key="9">
    <source>
        <dbReference type="EMBL" id="MFD2969633.1"/>
    </source>
</evidence>